<dbReference type="Pfam" id="PF01386">
    <property type="entry name" value="Ribosomal_L25p"/>
    <property type="match status" value="1"/>
</dbReference>
<dbReference type="NCBIfam" id="NF004131">
    <property type="entry name" value="PRK05618.2-1"/>
    <property type="match status" value="1"/>
</dbReference>
<dbReference type="Gene3D" id="2.170.120.20">
    <property type="entry name" value="Ribosomal protein L25, beta domain"/>
    <property type="match status" value="1"/>
</dbReference>
<evidence type="ECO:0000259" key="7">
    <source>
        <dbReference type="Pfam" id="PF01386"/>
    </source>
</evidence>
<dbReference type="InterPro" id="IPR011035">
    <property type="entry name" value="Ribosomal_bL25/Gln-tRNA_synth"/>
</dbReference>
<keyword evidence="1 5" id="KW-0699">rRNA-binding</keyword>
<dbReference type="EMBL" id="LT629700">
    <property type="protein sequence ID" value="SDL61486.1"/>
    <property type="molecule type" value="Genomic_DNA"/>
</dbReference>
<evidence type="ECO:0000313" key="10">
    <source>
        <dbReference type="Proteomes" id="UP000199350"/>
    </source>
</evidence>
<dbReference type="HAMAP" id="MF_01334">
    <property type="entry name" value="Ribosomal_bL25_CTC"/>
    <property type="match status" value="1"/>
</dbReference>
<dbReference type="Pfam" id="PF14693">
    <property type="entry name" value="Ribosomal_TL5_C"/>
    <property type="match status" value="1"/>
</dbReference>
<dbReference type="InterPro" id="IPR029751">
    <property type="entry name" value="Ribosomal_L25_dom"/>
</dbReference>
<feature type="compositionally biased region" description="Acidic residues" evidence="6">
    <location>
        <begin position="228"/>
        <end position="241"/>
    </location>
</feature>
<evidence type="ECO:0000256" key="6">
    <source>
        <dbReference type="SAM" id="MobiDB-lite"/>
    </source>
</evidence>
<dbReference type="InterPro" id="IPR037121">
    <property type="entry name" value="Ribosomal_bL25_C"/>
</dbReference>
<evidence type="ECO:0000256" key="5">
    <source>
        <dbReference type="HAMAP-Rule" id="MF_01334"/>
    </source>
</evidence>
<dbReference type="PANTHER" id="PTHR33284">
    <property type="entry name" value="RIBOSOMAL PROTEIN L25/GLN-TRNA SYNTHETASE, ANTI-CODON-BINDING DOMAIN-CONTAINING PROTEIN"/>
    <property type="match status" value="1"/>
</dbReference>
<feature type="domain" description="Large ribosomal subunit protein bL25 L25" evidence="7">
    <location>
        <begin position="53"/>
        <end position="139"/>
    </location>
</feature>
<feature type="compositionally biased region" description="Acidic residues" evidence="6">
    <location>
        <begin position="249"/>
        <end position="261"/>
    </location>
</feature>
<comment type="function">
    <text evidence="5">This is one of the proteins that binds to the 5S RNA in the ribosome where it forms part of the central protuberance.</text>
</comment>
<dbReference type="SUPFAM" id="SSF50715">
    <property type="entry name" value="Ribosomal protein L25-like"/>
    <property type="match status" value="1"/>
</dbReference>
<feature type="region of interest" description="Disordered" evidence="6">
    <location>
        <begin position="227"/>
        <end position="261"/>
    </location>
</feature>
<reference evidence="10" key="1">
    <citation type="submission" date="2016-10" db="EMBL/GenBank/DDBJ databases">
        <authorList>
            <person name="Varghese N."/>
            <person name="Submissions S."/>
        </authorList>
    </citation>
    <scope>NUCLEOTIDE SEQUENCE [LARGE SCALE GENOMIC DNA]</scope>
    <source>
        <strain evidence="10">DSM 20632</strain>
    </source>
</reference>
<dbReference type="GO" id="GO:0008097">
    <property type="term" value="F:5S rRNA binding"/>
    <property type="evidence" value="ECO:0007669"/>
    <property type="project" value="InterPro"/>
</dbReference>
<evidence type="ECO:0000256" key="1">
    <source>
        <dbReference type="ARBA" id="ARBA00022730"/>
    </source>
</evidence>
<dbReference type="InterPro" id="IPR020056">
    <property type="entry name" value="Rbsml_bL25/Gln-tRNA_synth_N"/>
</dbReference>
<organism evidence="9 10">
    <name type="scientific">Corynebacterium mycetoides</name>
    <dbReference type="NCBI Taxonomy" id="38302"/>
    <lineage>
        <taxon>Bacteria</taxon>
        <taxon>Bacillati</taxon>
        <taxon>Actinomycetota</taxon>
        <taxon>Actinomycetes</taxon>
        <taxon>Mycobacteriales</taxon>
        <taxon>Corynebacteriaceae</taxon>
        <taxon>Corynebacterium</taxon>
    </lineage>
</organism>
<keyword evidence="10" id="KW-1185">Reference proteome</keyword>
<evidence type="ECO:0000313" key="9">
    <source>
        <dbReference type="EMBL" id="SDL61486.1"/>
    </source>
</evidence>
<dbReference type="Proteomes" id="UP000199350">
    <property type="component" value="Chromosome I"/>
</dbReference>
<dbReference type="AlphaFoldDB" id="A0A1G9LHW5"/>
<accession>A0A1G9LHW5</accession>
<dbReference type="STRING" id="38302.SAMN04488535_0165"/>
<dbReference type="NCBIfam" id="TIGR00731">
    <property type="entry name" value="bL25_bact_ctc"/>
    <property type="match status" value="1"/>
</dbReference>
<feature type="domain" description="Large ribosomal subunit protein bL25 beta" evidence="8">
    <location>
        <begin position="147"/>
        <end position="224"/>
    </location>
</feature>
<dbReference type="GO" id="GO:0022625">
    <property type="term" value="C:cytosolic large ribosomal subunit"/>
    <property type="evidence" value="ECO:0007669"/>
    <property type="project" value="TreeGrafter"/>
</dbReference>
<dbReference type="GO" id="GO:0003735">
    <property type="term" value="F:structural constituent of ribosome"/>
    <property type="evidence" value="ECO:0007669"/>
    <property type="project" value="InterPro"/>
</dbReference>
<comment type="subunit">
    <text evidence="5">Part of the 50S ribosomal subunit; part of the 5S rRNA/L5/L18/L25 subcomplex. Contacts the 5S rRNA. Binds to the 5S rRNA independently of L5 and L18.</text>
</comment>
<dbReference type="Gene3D" id="2.40.240.10">
    <property type="entry name" value="Ribosomal Protein L25, Chain P"/>
    <property type="match status" value="1"/>
</dbReference>
<evidence type="ECO:0000256" key="2">
    <source>
        <dbReference type="ARBA" id="ARBA00022884"/>
    </source>
</evidence>
<proteinExistence type="inferred from homology"/>
<evidence type="ECO:0000259" key="8">
    <source>
        <dbReference type="Pfam" id="PF14693"/>
    </source>
</evidence>
<evidence type="ECO:0000256" key="4">
    <source>
        <dbReference type="ARBA" id="ARBA00023274"/>
    </source>
</evidence>
<dbReference type="CDD" id="cd00495">
    <property type="entry name" value="Ribosomal_L25_TL5_CTC"/>
    <property type="match status" value="1"/>
</dbReference>
<dbReference type="InterPro" id="IPR020057">
    <property type="entry name" value="Ribosomal_bL25_b-dom"/>
</dbReference>
<sequence length="261" mass="28182">MRAVIDAIAITRLDFLSLRSLGEIDISSPVVAGFACGRLTYKEFHMASTQTVIKAQKREEFGKGASRRLRRDGMVPGVLYEAGAENVHFAVDRIELTALVRNEGTNAILQLDIDGDKLLCMVKHVDQNILTLEIDHVDLLGVKRGEKVTVEVPVVTVGEAAQDAVVLQEADVLEIEVDALNIPEEITVDIEGKEIGDQITAADVTLPSGAELITDPETLLVNVTFFQEESEPETDVSEAEADNAKDVEIADGGEGDEGASE</sequence>
<dbReference type="PANTHER" id="PTHR33284:SF1">
    <property type="entry name" value="RIBOSOMAL PROTEIN L25_GLN-TRNA SYNTHETASE, ANTI-CODON-BINDING DOMAIN-CONTAINING PROTEIN"/>
    <property type="match status" value="1"/>
</dbReference>
<dbReference type="InterPro" id="IPR001021">
    <property type="entry name" value="Ribosomal_bL25_long"/>
</dbReference>
<dbReference type="InterPro" id="IPR020930">
    <property type="entry name" value="Ribosomal_uL5_bac-type"/>
</dbReference>
<gene>
    <name evidence="5" type="primary">rplY</name>
    <name evidence="5" type="synonym">ctc</name>
    <name evidence="9" type="ORF">SAMN04488535_0165</name>
</gene>
<keyword evidence="4 5" id="KW-0687">Ribonucleoprotein</keyword>
<comment type="similarity">
    <text evidence="5">Belongs to the bacterial ribosomal protein bL25 family. CTC subfamily.</text>
</comment>
<protein>
    <recommendedName>
        <fullName evidence="5">Large ribosomal subunit protein bL25</fullName>
    </recommendedName>
    <alternativeName>
        <fullName evidence="5">General stress protein CTC</fullName>
    </alternativeName>
</protein>
<evidence type="ECO:0000256" key="3">
    <source>
        <dbReference type="ARBA" id="ARBA00022980"/>
    </source>
</evidence>
<name>A0A1G9LHW5_9CORY</name>
<keyword evidence="3 5" id="KW-0689">Ribosomal protein</keyword>
<dbReference type="GO" id="GO:0006412">
    <property type="term" value="P:translation"/>
    <property type="evidence" value="ECO:0007669"/>
    <property type="project" value="UniProtKB-UniRule"/>
</dbReference>
<keyword evidence="2 5" id="KW-0694">RNA-binding</keyword>